<evidence type="ECO:0000256" key="1">
    <source>
        <dbReference type="ARBA" id="ARBA00001231"/>
    </source>
</evidence>
<dbReference type="SUPFAM" id="SSF51445">
    <property type="entry name" value="(Trans)glycosidases"/>
    <property type="match status" value="1"/>
</dbReference>
<dbReference type="GO" id="GO:0005975">
    <property type="term" value="P:carbohydrate metabolic process"/>
    <property type="evidence" value="ECO:0007669"/>
    <property type="project" value="InterPro"/>
</dbReference>
<keyword evidence="9" id="KW-1185">Reference proteome</keyword>
<feature type="domain" description="Glycoside hydrolase family 3 N-terminal" evidence="6">
    <location>
        <begin position="3"/>
        <end position="345"/>
    </location>
</feature>
<dbReference type="EMBL" id="LNYN01000042">
    <property type="protein sequence ID" value="KTD30863.1"/>
    <property type="molecule type" value="Genomic_DNA"/>
</dbReference>
<keyword evidence="5 8" id="KW-0326">Glycosidase</keyword>
<dbReference type="Proteomes" id="UP000254040">
    <property type="component" value="Unassembled WGS sequence"/>
</dbReference>
<reference evidence="7 9" key="1">
    <citation type="submission" date="2015-11" db="EMBL/GenBank/DDBJ databases">
        <title>Genomic analysis of 38 Legionella species identifies large and diverse effector repertoires.</title>
        <authorList>
            <person name="Burstein D."/>
            <person name="Amaro F."/>
            <person name="Zusman T."/>
            <person name="Lifshitz Z."/>
            <person name="Cohen O."/>
            <person name="Gilbert J.A."/>
            <person name="Pupko T."/>
            <person name="Shuman H.A."/>
            <person name="Segal G."/>
        </authorList>
    </citation>
    <scope>NUCLEOTIDE SEQUENCE [LARGE SCALE GENOMIC DNA]</scope>
    <source>
        <strain evidence="7 9">ATCC 43877</strain>
    </source>
</reference>
<dbReference type="EC" id="3.2.1.52" evidence="3"/>
<evidence type="ECO:0000256" key="3">
    <source>
        <dbReference type="ARBA" id="ARBA00012663"/>
    </source>
</evidence>
<dbReference type="STRING" id="39962.Lmor_2970"/>
<comment type="similarity">
    <text evidence="2">Belongs to the glycosyl hydrolase 3 family.</text>
</comment>
<accession>A0A378JZ48</accession>
<dbReference type="InterPro" id="IPR050226">
    <property type="entry name" value="NagZ_Beta-hexosaminidase"/>
</dbReference>
<evidence type="ECO:0000259" key="6">
    <source>
        <dbReference type="Pfam" id="PF00933"/>
    </source>
</evidence>
<dbReference type="RefSeq" id="WP_028385182.1">
    <property type="nucleotide sequence ID" value="NZ_CAAAJG010000033.1"/>
</dbReference>
<comment type="catalytic activity">
    <reaction evidence="1">
        <text>Hydrolysis of terminal non-reducing N-acetyl-D-hexosamine residues in N-acetyl-beta-D-hexosaminides.</text>
        <dbReference type="EC" id="3.2.1.52"/>
    </reaction>
</comment>
<evidence type="ECO:0000256" key="4">
    <source>
        <dbReference type="ARBA" id="ARBA00022801"/>
    </source>
</evidence>
<protein>
    <recommendedName>
        <fullName evidence="3">beta-N-acetylhexosaminidase</fullName>
        <ecNumber evidence="3">3.2.1.52</ecNumber>
    </recommendedName>
</protein>
<organism evidence="8 10">
    <name type="scientific">Legionella moravica</name>
    <dbReference type="NCBI Taxonomy" id="39962"/>
    <lineage>
        <taxon>Bacteria</taxon>
        <taxon>Pseudomonadati</taxon>
        <taxon>Pseudomonadota</taxon>
        <taxon>Gammaproteobacteria</taxon>
        <taxon>Legionellales</taxon>
        <taxon>Legionellaceae</taxon>
        <taxon>Legionella</taxon>
    </lineage>
</organism>
<dbReference type="AlphaFoldDB" id="A0A378JZ48"/>
<evidence type="ECO:0000313" key="9">
    <source>
        <dbReference type="Proteomes" id="UP000054985"/>
    </source>
</evidence>
<dbReference type="GO" id="GO:0009254">
    <property type="term" value="P:peptidoglycan turnover"/>
    <property type="evidence" value="ECO:0007669"/>
    <property type="project" value="TreeGrafter"/>
</dbReference>
<evidence type="ECO:0000313" key="10">
    <source>
        <dbReference type="Proteomes" id="UP000254040"/>
    </source>
</evidence>
<dbReference type="InterPro" id="IPR017853">
    <property type="entry name" value="GH"/>
</dbReference>
<dbReference type="Pfam" id="PF00933">
    <property type="entry name" value="Glyco_hydro_3"/>
    <property type="match status" value="1"/>
</dbReference>
<name>A0A378JZ48_9GAMM</name>
<dbReference type="PANTHER" id="PTHR30480">
    <property type="entry name" value="BETA-HEXOSAMINIDASE-RELATED"/>
    <property type="match status" value="1"/>
</dbReference>
<sequence length="358" mass="39781">MITLRNKIGQMLIMGFNGCELHEHSPIAQWLSNDGLGGVLLFDKDLATNTYGKNLKNKTQIKHLIHQLNHCPAPLYINDEAPSLLIALDYEGGVVDRLAKIDGCMTTMRPCDLAKLSPNDFNEEAGQMASTLKSLGFNLNFAPVVDLNLNEQQGIIGRLGRSFSNNPDAVAQAARQFVSVFSRYGIGCCYKHFPGHGSAVGDTHEGFVDVTDTFHFDELVPYRHLLRDSDKPVMVMTAHVVNKKLDSQGLPATLSHEVLTGLLRETMAFDGVIISDDLQMQAISKHYTLEESLALTINAGADMMIFANQLDSITATEVIDCIEQLVQNNTIELKRIDDAFRRIMRFKQQINSIELVDF</sequence>
<evidence type="ECO:0000256" key="5">
    <source>
        <dbReference type="ARBA" id="ARBA00023295"/>
    </source>
</evidence>
<evidence type="ECO:0000256" key="2">
    <source>
        <dbReference type="ARBA" id="ARBA00005336"/>
    </source>
</evidence>
<dbReference type="OrthoDB" id="9786661at2"/>
<dbReference type="Gene3D" id="3.20.20.300">
    <property type="entry name" value="Glycoside hydrolase, family 3, N-terminal domain"/>
    <property type="match status" value="1"/>
</dbReference>
<reference evidence="8 10" key="2">
    <citation type="submission" date="2018-06" db="EMBL/GenBank/DDBJ databases">
        <authorList>
            <consortium name="Pathogen Informatics"/>
            <person name="Doyle S."/>
        </authorList>
    </citation>
    <scope>NUCLEOTIDE SEQUENCE [LARGE SCALE GENOMIC DNA]</scope>
    <source>
        <strain evidence="8 10">NCTC12239</strain>
    </source>
</reference>
<dbReference type="EMBL" id="UGOG01000001">
    <property type="protein sequence ID" value="STX63310.1"/>
    <property type="molecule type" value="Genomic_DNA"/>
</dbReference>
<dbReference type="PANTHER" id="PTHR30480:SF13">
    <property type="entry name" value="BETA-HEXOSAMINIDASE"/>
    <property type="match status" value="1"/>
</dbReference>
<dbReference type="GO" id="GO:0004563">
    <property type="term" value="F:beta-N-acetylhexosaminidase activity"/>
    <property type="evidence" value="ECO:0007669"/>
    <property type="project" value="UniProtKB-EC"/>
</dbReference>
<dbReference type="InterPro" id="IPR036962">
    <property type="entry name" value="Glyco_hydro_3_N_sf"/>
</dbReference>
<gene>
    <name evidence="8" type="primary">bglX_1</name>
    <name evidence="7" type="ORF">Lmor_2970</name>
    <name evidence="8" type="ORF">NCTC12239_02253</name>
</gene>
<evidence type="ECO:0000313" key="7">
    <source>
        <dbReference type="EMBL" id="KTD30863.1"/>
    </source>
</evidence>
<dbReference type="InterPro" id="IPR001764">
    <property type="entry name" value="Glyco_hydro_3_N"/>
</dbReference>
<proteinExistence type="inferred from homology"/>
<keyword evidence="4 8" id="KW-0378">Hydrolase</keyword>
<evidence type="ECO:0000313" key="8">
    <source>
        <dbReference type="EMBL" id="STX63310.1"/>
    </source>
</evidence>
<dbReference type="Proteomes" id="UP000054985">
    <property type="component" value="Unassembled WGS sequence"/>
</dbReference>